<dbReference type="CDD" id="cd00146">
    <property type="entry name" value="PKD"/>
    <property type="match status" value="4"/>
</dbReference>
<dbReference type="SMART" id="SM00635">
    <property type="entry name" value="BID_2"/>
    <property type="match status" value="1"/>
</dbReference>
<dbReference type="STRING" id="178355.SAMN04488062_102280"/>
<feature type="domain" description="PKD" evidence="2">
    <location>
        <begin position="585"/>
        <end position="625"/>
    </location>
</feature>
<dbReference type="Gene3D" id="2.60.40.740">
    <property type="match status" value="4"/>
</dbReference>
<dbReference type="Pfam" id="PF18911">
    <property type="entry name" value="PKD_4"/>
    <property type="match status" value="3"/>
</dbReference>
<sequence length="2989" mass="308307">MKHLYRILFFFVLLSSVHQLSAKVTSSFLIKEKKFLNKGDTNLALPTATITASATAVCKDGPASVITFTGAGGTAPYTFTYSINGVQQPTVTTTSGNAATINLPTATVGSFVYALISVRDASMPIEEISQNGNVTFTVNAPPVVDFTFTDNQCSGTAVQLSTTSSGTIYTWNFGDGTTSALTNPSHIYTSFGCGIATFNVSLTITNANGCSNTITKIIKIKQQPDVNFKDDNVPYNPLNLSNQFSNCGSASASNPNYSVSIGNLSSSVSCISSYSINWGDGNSTSNVSFPANHSYTQLGAFQMVVTAIGSNGCLSSKTYTVKNESNPSGSLSSPGSTENLCAPTPNLEFVIANWGKNSPTTIYTLDYGDTTPSLILTQTELNASVYYNSSNPALSANYPVPHIYDSTSCPNASITATLVMENSCGKTKSTISPISILRPPVSKFTIPINGCVNSNIVFINNSTPSLNQSCIQSTLYEWNFGDGSPVSSITSTGIPNINHSYTSPGTYVVSLTTYGYCGNPSVFKSTICIEPPLTPQFTINATEGCSPLAVATKNTTDLSKTCSVLTYAWDVQYTSGFCGTAPAVWSYATGSATSASPSFNFVTPGTYSIKVTISGSSCGSVTSSVQKVTITQPPSLTINTISNFCQNATLNPIANINICSPNAAGTTYLWTFIGGTPATATTAVPPAVSYALPGNYRVSLAVTNECGTTTVESNTFAVQVAPIVQNEIIAVCSGTTFSVTPSNATLGNAIPVGTTYSWNTPIVTGGISGGVLGTGQTSISGTLINNTIAAQTAIYTITPKIGLCSGNSFTLIVLVNPTPIITGTLKVCVGLSTTLTGSATPATANPWVSSNTAIATVSATGVVNGIAAGSATITYTNYNGCQKTATITVNALPTVTVNSPVVCSGLSAIVIATSGISGTYSYVWNVPSGFTNPGNVASFPTTIAGTYSVIITNTTTGCVSSSASGTVTENALPNLVITNPSAVCSPTTVDITSSNITAGSDPALTLTYWTNSLATIALSNPNGVAVSGTYYIKALNTNGCTLIKPVVVTVNPLPPLPVVSPVSYCQNATANVLTAIALSNNTLNWYTVATAGTPLAATPTPSTAVVGTENYYVSQTNTVTGCEGNRARIVVTIKALPTVTVNSPVVCSGLSATVIATSGISGTYSYVWNVPSGFTNPGNVASFPTTIAGTYSVIITNTTTGCVSSSASGTVTANALPNLLITNPSAVCSRTTVDITSSNITIGSDPGLTLTYWTNSLATIALSNPNAVAVSGTYYIKAVNTNGCTLIKPVVVTVNTTPTVTTILNLVKCNGDISSTIAFTGSIVGTTFEWTNDTPSIGLSSAGIGNIASFTVTNSGLIPLIATVTVTPKANGCIGTPKNFTITVNPTPTVEQPLNQEVCNGLSTVDIPFTGNIPSTIYSWTNSNSSIGLPASGSGTIPSFTGSNATSAPKIATITVTPSINGCPGASKSFSITVNPSPVITFTPAPQTICSGENAAAVSLNSSTAGVTFSWTTTQPAGITETIQTSGTSSIPTQTLTNTTNAAITIEYNATATVAGVTACLGASYKYTIIVKPKPSITSSLAQTICSTTAFSLTPSDGSGNIVPSGTVYTWSAAVISPSGAISGANAQNTPQSSINQTLVNGTNQTAIATYTVTPRSGTCSGTAFPVVITVNPSPKVVFSGLNQKICSGNDAAAINFSSPTTSNITFNWTASIPPGITGATTSGTTAVIPIQTLTNTTTDPLTVIYTATATLNDGVVCQGQPNTYSITVNPAIITSSVLSNYNGFNLSTVGANDGSIAVSVSGGSGSYTYSWSGPNSFLASSQDIANLIAGDYTLTINDGLCDPVILSFTLTEPQSLVIQEDTAAHANIFCNGYSTGIIKVVITQQSIGPYKYELILQGGGIVQSSLNNSALDYTFAGLVAGTYDIKVTDSNGSLKTIVGVIISQPLGITASMSAQTNVLCFGDSTGSATVTAIGGSGALTYSWNTIPIQTTPTATGLTAGTYTVTITDTNSCATEKQVVITEPDRLVTSISPQTNILCFGNSTGTATIAVSGGEAPYAFSWSTLINNTGATASGLSADTYTVTVTDANNCTKVQQVIITQPTAVLESSISSFNNVSCFGGSDGMATVAVTNGSAPYTYSWNTVPVQTGATATGLTKGNYSVKVIDINGCETTSVVAIEQPAAISTSISAQINVACSGSDSGSATIVPNGGTAPYTFSWNTTPMQTAATGINLAKGTYLVTVVDANNCSTIQQVVITEPNGLVTALASQVNVDCFGKSTGSVAVSVSGGTAPLTYSWDTPTANTTLSASGLVAGSYHLTVSDANGCQKIQEVKITEPADLAITTNLEKDVTCFGDSDGAIKITVSGGTSVYSYSWTKDGTAFANTEDLSNLSSGIYQITVSDANNCGPKTATFTITEPPVLEVTFGSKTDIKCFGAETGAINVNVIGGTASTSGYNFAWTGPNRFASASQNLIAVFAGTYNLIVTDNSGCTDRLTVILTQPSLVIVSATTNPIVCYGDNDASIRLTVSGGVAPYTVLWSNLAVGLVQDNLSAGDYVATITDANNCIKTITVNIPEAPLFKMEPTVTQISCFGARDGSVKLNLVGGIPIVKLVWSDNSLAGTTRNNLGPGIYTATIIDGTPCQITKTFVLIEPQALVLAANTTNALNCDDANSGAINLLVSGGTPPFSYVWSNGTVTEDLNAIPAGNYLVTVTDARKCSASGSYSVIRPAAIAVKVETATDFNCETKVVKQSFVAKTSGGVPPYQFEWSSGSVSGPNNEIMSTSQNGLVVLNAIDSRNCSTTYTFDVAIPQLGAPSFTTASIGYSTYGIYSIEDPIQFTNTASGDYTAITWDFGDATFSTEENPTHIYKKEGTYIVSQTVTYPFGCVYVRQITLEVEKGYRLIPPTGFTPNNDGINDYFAPVLLGLNEIHFDVYDTWGSLIYSESGENIRGWDGKINNKEGENGNYYFTIIAKTFYGKIIKDKGALVLIN</sequence>
<dbReference type="Pfam" id="PF13573">
    <property type="entry name" value="SprB"/>
    <property type="match status" value="10"/>
</dbReference>
<dbReference type="InterPro" id="IPR003343">
    <property type="entry name" value="Big_2"/>
</dbReference>
<dbReference type="InterPro" id="IPR025667">
    <property type="entry name" value="SprB_repeat"/>
</dbReference>
<dbReference type="OrthoDB" id="7794186at2"/>
<dbReference type="Pfam" id="PF19406">
    <property type="entry name" value="PKD_5"/>
    <property type="match status" value="4"/>
</dbReference>
<dbReference type="InterPro" id="IPR026341">
    <property type="entry name" value="T9SS_type_B"/>
</dbReference>
<protein>
    <submittedName>
        <fullName evidence="3">Gliding motility-associated C-terminal domain-containing protein</fullName>
    </submittedName>
</protein>
<dbReference type="Gene3D" id="2.60.40.1080">
    <property type="match status" value="1"/>
</dbReference>
<dbReference type="Proteomes" id="UP000199274">
    <property type="component" value="Unassembled WGS sequence"/>
</dbReference>
<feature type="signal peptide" evidence="1">
    <location>
        <begin position="1"/>
        <end position="22"/>
    </location>
</feature>
<dbReference type="RefSeq" id="WP_091255246.1">
    <property type="nucleotide sequence ID" value="NZ_FNDB01000002.1"/>
</dbReference>
<accession>A0A1G7XEI9</accession>
<evidence type="ECO:0000256" key="1">
    <source>
        <dbReference type="SAM" id="SignalP"/>
    </source>
</evidence>
<dbReference type="PROSITE" id="PS50093">
    <property type="entry name" value="PKD"/>
    <property type="match status" value="6"/>
</dbReference>
<evidence type="ECO:0000259" key="2">
    <source>
        <dbReference type="PROSITE" id="PS50093"/>
    </source>
</evidence>
<evidence type="ECO:0000313" key="3">
    <source>
        <dbReference type="EMBL" id="SDG82629.1"/>
    </source>
</evidence>
<dbReference type="InterPro" id="IPR044023">
    <property type="entry name" value="Ig_7"/>
</dbReference>
<dbReference type="InterPro" id="IPR045828">
    <property type="entry name" value="PKD_Bacteroidetes"/>
</dbReference>
<evidence type="ECO:0000313" key="4">
    <source>
        <dbReference type="Proteomes" id="UP000199274"/>
    </source>
</evidence>
<dbReference type="InterPro" id="IPR035986">
    <property type="entry name" value="PKD_dom_sf"/>
</dbReference>
<reference evidence="4" key="1">
    <citation type="submission" date="2016-10" db="EMBL/GenBank/DDBJ databases">
        <authorList>
            <person name="Varghese N."/>
            <person name="Submissions S."/>
        </authorList>
    </citation>
    <scope>NUCLEOTIDE SEQUENCE [LARGE SCALE GENOMIC DNA]</scope>
    <source>
        <strain evidence="4">CGMCC 1.2747</strain>
    </source>
</reference>
<dbReference type="Pfam" id="PF02368">
    <property type="entry name" value="Big_2"/>
    <property type="match status" value="1"/>
</dbReference>
<proteinExistence type="predicted"/>
<dbReference type="Pfam" id="PF00801">
    <property type="entry name" value="PKD"/>
    <property type="match status" value="1"/>
</dbReference>
<dbReference type="EMBL" id="FNDB01000002">
    <property type="protein sequence ID" value="SDG82629.1"/>
    <property type="molecule type" value="Genomic_DNA"/>
</dbReference>
<dbReference type="SMART" id="SM00089">
    <property type="entry name" value="PKD"/>
    <property type="match status" value="9"/>
</dbReference>
<dbReference type="SUPFAM" id="SSF49373">
    <property type="entry name" value="Invasin/intimin cell-adhesion fragments"/>
    <property type="match status" value="1"/>
</dbReference>
<feature type="domain" description="PKD" evidence="2">
    <location>
        <begin position="161"/>
        <end position="201"/>
    </location>
</feature>
<feature type="chain" id="PRO_5011678283" evidence="1">
    <location>
        <begin position="23"/>
        <end position="2989"/>
    </location>
</feature>
<dbReference type="Pfam" id="PF19081">
    <property type="entry name" value="Ig_7"/>
    <property type="match status" value="1"/>
</dbReference>
<dbReference type="InterPro" id="IPR008964">
    <property type="entry name" value="Invasin/intimin_cell_adhesion"/>
</dbReference>
<dbReference type="InterPro" id="IPR000601">
    <property type="entry name" value="PKD_dom"/>
</dbReference>
<gene>
    <name evidence="3" type="ORF">SAMN04488062_102280</name>
</gene>
<name>A0A1G7XEI9_9FLAO</name>
<feature type="domain" description="PKD" evidence="2">
    <location>
        <begin position="439"/>
        <end position="536"/>
    </location>
</feature>
<organism evidence="3 4">
    <name type="scientific">Flavobacterium omnivorum</name>
    <dbReference type="NCBI Taxonomy" id="178355"/>
    <lineage>
        <taxon>Bacteria</taxon>
        <taxon>Pseudomonadati</taxon>
        <taxon>Bacteroidota</taxon>
        <taxon>Flavobacteriia</taxon>
        <taxon>Flavobacteriales</taxon>
        <taxon>Flavobacteriaceae</taxon>
        <taxon>Flavobacterium</taxon>
    </lineage>
</organism>
<feature type="domain" description="PKD" evidence="2">
    <location>
        <begin position="660"/>
        <end position="720"/>
    </location>
</feature>
<dbReference type="InterPro" id="IPR022409">
    <property type="entry name" value="PKD/Chitinase_dom"/>
</dbReference>
<feature type="domain" description="PKD" evidence="2">
    <location>
        <begin position="273"/>
        <end position="321"/>
    </location>
</feature>
<dbReference type="NCBIfam" id="TIGR04131">
    <property type="entry name" value="Bac_Flav_CTERM"/>
    <property type="match status" value="1"/>
</dbReference>
<feature type="domain" description="PKD" evidence="2">
    <location>
        <begin position="2835"/>
        <end position="2884"/>
    </location>
</feature>
<dbReference type="SUPFAM" id="SSF49299">
    <property type="entry name" value="PKD domain"/>
    <property type="match status" value="5"/>
</dbReference>
<dbReference type="InterPro" id="IPR043504">
    <property type="entry name" value="Peptidase_S1_PA_chymotrypsin"/>
</dbReference>
<dbReference type="Pfam" id="PF13585">
    <property type="entry name" value="CHU_C"/>
    <property type="match status" value="1"/>
</dbReference>
<dbReference type="Gene3D" id="2.40.10.10">
    <property type="entry name" value="Trypsin-like serine proteases"/>
    <property type="match status" value="2"/>
</dbReference>
<keyword evidence="1" id="KW-0732">Signal</keyword>
<dbReference type="Gene3D" id="2.60.40.10">
    <property type="entry name" value="Immunoglobulins"/>
    <property type="match status" value="10"/>
</dbReference>
<keyword evidence="4" id="KW-1185">Reference proteome</keyword>
<dbReference type="InterPro" id="IPR013783">
    <property type="entry name" value="Ig-like_fold"/>
</dbReference>